<feature type="signal peptide" evidence="1">
    <location>
        <begin position="1"/>
        <end position="18"/>
    </location>
</feature>
<proteinExistence type="predicted"/>
<dbReference type="AlphaFoldDB" id="A0A7S3K5X3"/>
<keyword evidence="1" id="KW-0732">Signal</keyword>
<evidence type="ECO:0000313" key="2">
    <source>
        <dbReference type="EMBL" id="CAE0373267.1"/>
    </source>
</evidence>
<protein>
    <submittedName>
        <fullName evidence="2">Uncharacterized protein</fullName>
    </submittedName>
</protein>
<reference evidence="2" key="1">
    <citation type="submission" date="2021-01" db="EMBL/GenBank/DDBJ databases">
        <authorList>
            <person name="Corre E."/>
            <person name="Pelletier E."/>
            <person name="Niang G."/>
            <person name="Scheremetjew M."/>
            <person name="Finn R."/>
            <person name="Kale V."/>
            <person name="Holt S."/>
            <person name="Cochrane G."/>
            <person name="Meng A."/>
            <person name="Brown T."/>
            <person name="Cohen L."/>
        </authorList>
    </citation>
    <scope>NUCLEOTIDE SEQUENCE</scope>
    <source>
        <strain evidence="2">CCMP1510</strain>
    </source>
</reference>
<dbReference type="EMBL" id="HBIJ01021705">
    <property type="protein sequence ID" value="CAE0373267.1"/>
    <property type="molecule type" value="Transcribed_RNA"/>
</dbReference>
<name>A0A7S3K5X3_9STRA</name>
<gene>
    <name evidence="2" type="ORF">ALAG00032_LOCUS14068</name>
</gene>
<accession>A0A7S3K5X3</accession>
<evidence type="ECO:0000256" key="1">
    <source>
        <dbReference type="SAM" id="SignalP"/>
    </source>
</evidence>
<feature type="chain" id="PRO_5031236932" evidence="1">
    <location>
        <begin position="19"/>
        <end position="491"/>
    </location>
</feature>
<organism evidence="2">
    <name type="scientific">Aureoumbra lagunensis</name>
    <dbReference type="NCBI Taxonomy" id="44058"/>
    <lineage>
        <taxon>Eukaryota</taxon>
        <taxon>Sar</taxon>
        <taxon>Stramenopiles</taxon>
        <taxon>Ochrophyta</taxon>
        <taxon>Pelagophyceae</taxon>
        <taxon>Pelagomonadales</taxon>
        <taxon>Aureoumbra</taxon>
    </lineage>
</organism>
<sequence>MYNVIILVLMAYDITVGAIEWESELFAKKMYFDKVCSNVLDKAWSAGMKSDRWVVYKYEKGGGIGDILPSFIVGLSLAIKTNRSFRVDWEPLEDIYGKSEWRWSWRHHSQSNNTIFSQQEEVQEKQKISRAKLIKSTNNNACRGIFDNTIGNELKLSIRNLLSQCLDIKLIKSELINAPERVISLVTNRGISSKELFSSVIRLANFPQTHEGTIWFYFCFTQILSVPTNFFNNNIDQYQVPILWNGRATQMKFSHLLATFKKYSSSRSNNMRSIAFHHRVTDNMMRQEVRRQKEQAAATNFLQKPYSATDFSQKASQRIQQLVALYPPSYKILCFLATNSVNERRQFAAWSKNSGCTDSIVQNYSGYSHAGYSRGSSPGSKQTDQISNHYILYSTLIDWFLLRTTNFVILTSAHSCVQSGFTTSAILSTDPLFDQQAIPLDLTIFNNEHDDQPYMYKSVYPPIWKLTSLVSSPTRCSHGAEFRWPSYLTSS</sequence>